<dbReference type="Proteomes" id="UP000294114">
    <property type="component" value="Unassembled WGS sequence"/>
</dbReference>
<evidence type="ECO:0000313" key="2">
    <source>
        <dbReference type="Proteomes" id="UP000294114"/>
    </source>
</evidence>
<comment type="caution">
    <text evidence="1">The sequence shown here is derived from an EMBL/GenBank/DDBJ whole genome shotgun (WGS) entry which is preliminary data.</text>
</comment>
<proteinExistence type="predicted"/>
<dbReference type="AlphaFoldDB" id="A0A4V2GDD2"/>
<organism evidence="1 2">
    <name type="scientific">Micromonospora kangleipakensis</name>
    <dbReference type="NCBI Taxonomy" id="1077942"/>
    <lineage>
        <taxon>Bacteria</taxon>
        <taxon>Bacillati</taxon>
        <taxon>Actinomycetota</taxon>
        <taxon>Actinomycetes</taxon>
        <taxon>Micromonosporales</taxon>
        <taxon>Micromonosporaceae</taxon>
        <taxon>Micromonospora</taxon>
    </lineage>
</organism>
<evidence type="ECO:0000313" key="1">
    <source>
        <dbReference type="EMBL" id="RZU75416.1"/>
    </source>
</evidence>
<gene>
    <name evidence="1" type="ORF">EV384_3957</name>
</gene>
<sequence length="51" mass="5829">MRLYLSSFRLGNRPERMLDLLRGDTRAAVVTNADDYKDVDLRATSVERVDG</sequence>
<accession>A0A4V2GDD2</accession>
<keyword evidence="2" id="KW-1185">Reference proteome</keyword>
<protein>
    <submittedName>
        <fullName evidence="1">Uncharacterized protein</fullName>
    </submittedName>
</protein>
<dbReference type="EMBL" id="SHLD01000001">
    <property type="protein sequence ID" value="RZU75416.1"/>
    <property type="molecule type" value="Genomic_DNA"/>
</dbReference>
<reference evidence="1 2" key="1">
    <citation type="submission" date="2019-02" db="EMBL/GenBank/DDBJ databases">
        <title>Sequencing the genomes of 1000 actinobacteria strains.</title>
        <authorList>
            <person name="Klenk H.-P."/>
        </authorList>
    </citation>
    <scope>NUCLEOTIDE SEQUENCE [LARGE SCALE GENOMIC DNA]</scope>
    <source>
        <strain evidence="1 2">DSM 45612</strain>
    </source>
</reference>
<name>A0A4V2GDD2_9ACTN</name>